<reference evidence="1" key="1">
    <citation type="submission" date="2021-03" db="EMBL/GenBank/DDBJ databases">
        <title>Revisited historic fungal species revealed as producer of novel bioactive compounds through whole genome sequencing and comparative genomics.</title>
        <authorList>
            <person name="Vignolle G.A."/>
            <person name="Hochenegger N."/>
            <person name="Mach R.L."/>
            <person name="Mach-Aigner A.R."/>
            <person name="Javad Rahimi M."/>
            <person name="Salim K.A."/>
            <person name="Chan C.M."/>
            <person name="Lim L.B.L."/>
            <person name="Cai F."/>
            <person name="Druzhinina I.S."/>
            <person name="U'Ren J.M."/>
            <person name="Derntl C."/>
        </authorList>
    </citation>
    <scope>NUCLEOTIDE SEQUENCE</scope>
    <source>
        <strain evidence="1">TUCIM 5799</strain>
    </source>
</reference>
<comment type="caution">
    <text evidence="1">The sequence shown here is derived from an EMBL/GenBank/DDBJ whole genome shotgun (WGS) entry which is preliminary data.</text>
</comment>
<keyword evidence="2" id="KW-1185">Reference proteome</keyword>
<name>A0A9P9WKY8_9PEZI</name>
<dbReference type="EMBL" id="JAFIMR010000016">
    <property type="protein sequence ID" value="KAI1868849.1"/>
    <property type="molecule type" value="Genomic_DNA"/>
</dbReference>
<dbReference type="Proteomes" id="UP000829685">
    <property type="component" value="Unassembled WGS sequence"/>
</dbReference>
<dbReference type="AlphaFoldDB" id="A0A9P9WKY8"/>
<evidence type="ECO:0000313" key="2">
    <source>
        <dbReference type="Proteomes" id="UP000829685"/>
    </source>
</evidence>
<protein>
    <submittedName>
        <fullName evidence="1">Uncharacterized protein</fullName>
    </submittedName>
</protein>
<evidence type="ECO:0000313" key="1">
    <source>
        <dbReference type="EMBL" id="KAI1868849.1"/>
    </source>
</evidence>
<sequence length="151" mass="17173">MSDQDIAKLKILADIQIKLRKLSPTDLRRLIMQLAVDSNGLSPGQIIQNISGKLIEEASITDPEYRATPDNGHWACRRCRKELVIGMSFACPAHPGSIERVSSRKQDLDNGRVVREVTEYRYQWSCCKEREGRTTGCKSAIHNFQYINHKS</sequence>
<accession>A0A9P9WKY8</accession>
<organism evidence="1 2">
    <name type="scientific">Neoarthrinium moseri</name>
    <dbReference type="NCBI Taxonomy" id="1658444"/>
    <lineage>
        <taxon>Eukaryota</taxon>
        <taxon>Fungi</taxon>
        <taxon>Dikarya</taxon>
        <taxon>Ascomycota</taxon>
        <taxon>Pezizomycotina</taxon>
        <taxon>Sordariomycetes</taxon>
        <taxon>Xylariomycetidae</taxon>
        <taxon>Amphisphaeriales</taxon>
        <taxon>Apiosporaceae</taxon>
        <taxon>Neoarthrinium</taxon>
    </lineage>
</organism>
<gene>
    <name evidence="1" type="ORF">JX265_006828</name>
</gene>
<proteinExistence type="predicted"/>